<evidence type="ECO:0008006" key="4">
    <source>
        <dbReference type="Google" id="ProtNLM"/>
    </source>
</evidence>
<organism evidence="2 3">
    <name type="scientific">Nonomuraea cavernae</name>
    <dbReference type="NCBI Taxonomy" id="2045107"/>
    <lineage>
        <taxon>Bacteria</taxon>
        <taxon>Bacillati</taxon>
        <taxon>Actinomycetota</taxon>
        <taxon>Actinomycetes</taxon>
        <taxon>Streptosporangiales</taxon>
        <taxon>Streptosporangiaceae</taxon>
        <taxon>Nonomuraea</taxon>
    </lineage>
</organism>
<evidence type="ECO:0000313" key="2">
    <source>
        <dbReference type="EMBL" id="GGO82016.1"/>
    </source>
</evidence>
<dbReference type="InterPro" id="IPR025962">
    <property type="entry name" value="SdpI/YhfL"/>
</dbReference>
<dbReference type="Proteomes" id="UP000646523">
    <property type="component" value="Unassembled WGS sequence"/>
</dbReference>
<keyword evidence="1" id="KW-0472">Membrane</keyword>
<evidence type="ECO:0000256" key="1">
    <source>
        <dbReference type="SAM" id="Phobius"/>
    </source>
</evidence>
<sequence length="134" mass="14366">MWGMGPVLVTSLTMLPSLALLLIAFHDESGTVDTRNRLSGLRTRETLASPEAWNAAHTWMRRPLRRLAGALAVVIGAAVISDTAFTLPEALEFAIIGAQLTILIGGLLLICRRANRVATQVNRQASSKTDTSGT</sequence>
<comment type="caution">
    <text evidence="2">The sequence shown here is derived from an EMBL/GenBank/DDBJ whole genome shotgun (WGS) entry which is preliminary data.</text>
</comment>
<reference evidence="2" key="2">
    <citation type="submission" date="2020-09" db="EMBL/GenBank/DDBJ databases">
        <authorList>
            <person name="Sun Q."/>
            <person name="Zhou Y."/>
        </authorList>
    </citation>
    <scope>NUCLEOTIDE SEQUENCE</scope>
    <source>
        <strain evidence="2">CGMCC 4.7368</strain>
    </source>
</reference>
<proteinExistence type="predicted"/>
<feature type="transmembrane region" description="Helical" evidence="1">
    <location>
        <begin position="93"/>
        <end position="111"/>
    </location>
</feature>
<protein>
    <recommendedName>
        <fullName evidence="4">SdpI family protein</fullName>
    </recommendedName>
</protein>
<name>A0A918DSU0_9ACTN</name>
<dbReference type="Pfam" id="PF13630">
    <property type="entry name" value="SdpI"/>
    <property type="match status" value="1"/>
</dbReference>
<feature type="transmembrane region" description="Helical" evidence="1">
    <location>
        <begin position="6"/>
        <end position="25"/>
    </location>
</feature>
<dbReference type="EMBL" id="BMNH01000040">
    <property type="protein sequence ID" value="GGO82016.1"/>
    <property type="molecule type" value="Genomic_DNA"/>
</dbReference>
<keyword evidence="1" id="KW-0812">Transmembrane</keyword>
<reference evidence="2" key="1">
    <citation type="journal article" date="2014" name="Int. J. Syst. Evol. Microbiol.">
        <title>Complete genome sequence of Corynebacterium casei LMG S-19264T (=DSM 44701T), isolated from a smear-ripened cheese.</title>
        <authorList>
            <consortium name="US DOE Joint Genome Institute (JGI-PGF)"/>
            <person name="Walter F."/>
            <person name="Albersmeier A."/>
            <person name="Kalinowski J."/>
            <person name="Ruckert C."/>
        </authorList>
    </citation>
    <scope>NUCLEOTIDE SEQUENCE</scope>
    <source>
        <strain evidence="2">CGMCC 4.7368</strain>
    </source>
</reference>
<keyword evidence="1" id="KW-1133">Transmembrane helix</keyword>
<feature type="transmembrane region" description="Helical" evidence="1">
    <location>
        <begin position="67"/>
        <end position="87"/>
    </location>
</feature>
<gene>
    <name evidence="2" type="ORF">GCM10012289_72280</name>
</gene>
<keyword evidence="3" id="KW-1185">Reference proteome</keyword>
<evidence type="ECO:0000313" key="3">
    <source>
        <dbReference type="Proteomes" id="UP000646523"/>
    </source>
</evidence>
<dbReference type="AlphaFoldDB" id="A0A918DSU0"/>
<accession>A0A918DSU0</accession>